<reference evidence="2 3" key="1">
    <citation type="submission" date="2023-09" db="EMBL/GenBank/DDBJ databases">
        <authorList>
            <person name="Rey-Velasco X."/>
        </authorList>
    </citation>
    <scope>NUCLEOTIDE SEQUENCE [LARGE SCALE GENOMIC DNA]</scope>
    <source>
        <strain evidence="2 3">P007</strain>
    </source>
</reference>
<feature type="chain" id="PRO_5046983259" evidence="1">
    <location>
        <begin position="25"/>
        <end position="181"/>
    </location>
</feature>
<evidence type="ECO:0000313" key="2">
    <source>
        <dbReference type="EMBL" id="MDT0621867.1"/>
    </source>
</evidence>
<sequence>MKKFIIIALVALLPVLGTSQSAFDKYEDSENVGSVIINKGLLGIVASMSADENDKETQEFIELAKSIDNIKVFMSEDASASADMAKTMKKYVKSASLEELMKVKDGDTNVRFYIKNGRNSNRVTELLMFVTGIDEKAKGKNGPHFETVLLTMTGDIELSKIGSLTNKMNLPKELKKAKRGK</sequence>
<accession>A0ABU3BI78</accession>
<dbReference type="Proteomes" id="UP001250662">
    <property type="component" value="Unassembled WGS sequence"/>
</dbReference>
<name>A0ABU3BI78_9FLAO</name>
<feature type="signal peptide" evidence="1">
    <location>
        <begin position="1"/>
        <end position="24"/>
    </location>
</feature>
<dbReference type="EMBL" id="JAVRHU010000002">
    <property type="protein sequence ID" value="MDT0621867.1"/>
    <property type="molecule type" value="Genomic_DNA"/>
</dbReference>
<organism evidence="2 3">
    <name type="scientific">Croceitalea vernalis</name>
    <dbReference type="NCBI Taxonomy" id="3075599"/>
    <lineage>
        <taxon>Bacteria</taxon>
        <taxon>Pseudomonadati</taxon>
        <taxon>Bacteroidota</taxon>
        <taxon>Flavobacteriia</taxon>
        <taxon>Flavobacteriales</taxon>
        <taxon>Flavobacteriaceae</taxon>
        <taxon>Croceitalea</taxon>
    </lineage>
</organism>
<evidence type="ECO:0000256" key="1">
    <source>
        <dbReference type="SAM" id="SignalP"/>
    </source>
</evidence>
<proteinExistence type="predicted"/>
<dbReference type="InterPro" id="IPR025348">
    <property type="entry name" value="DUF4252"/>
</dbReference>
<keyword evidence="3" id="KW-1185">Reference proteome</keyword>
<protein>
    <submittedName>
        <fullName evidence="2">DUF4252 domain-containing protein</fullName>
    </submittedName>
</protein>
<dbReference type="RefSeq" id="WP_311385481.1">
    <property type="nucleotide sequence ID" value="NZ_JAVRHU010000002.1"/>
</dbReference>
<evidence type="ECO:0000313" key="3">
    <source>
        <dbReference type="Proteomes" id="UP001250662"/>
    </source>
</evidence>
<dbReference type="Pfam" id="PF14060">
    <property type="entry name" value="DUF4252"/>
    <property type="match status" value="1"/>
</dbReference>
<keyword evidence="1" id="KW-0732">Signal</keyword>
<comment type="caution">
    <text evidence="2">The sequence shown here is derived from an EMBL/GenBank/DDBJ whole genome shotgun (WGS) entry which is preliminary data.</text>
</comment>
<gene>
    <name evidence="2" type="ORF">RM520_09525</name>
</gene>